<feature type="compositionally biased region" description="Basic residues" evidence="1">
    <location>
        <begin position="239"/>
        <end position="249"/>
    </location>
</feature>
<organism evidence="2 3">
    <name type="scientific">Knufia fluminis</name>
    <dbReference type="NCBI Taxonomy" id="191047"/>
    <lineage>
        <taxon>Eukaryota</taxon>
        <taxon>Fungi</taxon>
        <taxon>Dikarya</taxon>
        <taxon>Ascomycota</taxon>
        <taxon>Pezizomycotina</taxon>
        <taxon>Eurotiomycetes</taxon>
        <taxon>Chaetothyriomycetidae</taxon>
        <taxon>Chaetothyriales</taxon>
        <taxon>Trichomeriaceae</taxon>
        <taxon>Knufia</taxon>
    </lineage>
</organism>
<reference evidence="2 3" key="1">
    <citation type="submission" date="2022-12" db="EMBL/GenBank/DDBJ databases">
        <title>Genomic features and morphological characterization of a novel Knufia sp. strain isolated from spacecraft assembly facility.</title>
        <authorList>
            <person name="Teixeira M."/>
            <person name="Chander A.M."/>
            <person name="Stajich J.E."/>
            <person name="Venkateswaran K."/>
        </authorList>
    </citation>
    <scope>NUCLEOTIDE SEQUENCE [LARGE SCALE GENOMIC DNA]</scope>
    <source>
        <strain evidence="2 3">FJI-L2-BK-P2</strain>
    </source>
</reference>
<proteinExistence type="predicted"/>
<name>A0AAN8EHV5_9EURO</name>
<evidence type="ECO:0000313" key="2">
    <source>
        <dbReference type="EMBL" id="KAK5956234.1"/>
    </source>
</evidence>
<gene>
    <name evidence="2" type="ORF">OHC33_002809</name>
</gene>
<feature type="region of interest" description="Disordered" evidence="1">
    <location>
        <begin position="109"/>
        <end position="147"/>
    </location>
</feature>
<feature type="compositionally biased region" description="Low complexity" evidence="1">
    <location>
        <begin position="161"/>
        <end position="184"/>
    </location>
</feature>
<feature type="compositionally biased region" description="Low complexity" evidence="1">
    <location>
        <begin position="192"/>
        <end position="205"/>
    </location>
</feature>
<sequence length="441" mass="48227">MAAEEVRNGSFVYRDALFAEVGEGKRHPRASALELKDLLLPKKNAIPSKVQVAHWYEAQLLHYGLPRVKDKNAAKVRLLGALTGGSLNVPSHVRELEADLRKQYLSAQRKAKNVARKTETAAPASTGKKRKAGEMEASQKSGSTTKMSFTVGDMTVNIDHATSSSSKTAAKRSTTTAKAATPRAAAKKENVKASPSKAAKTSSKPAKPPATKERKKSASPTKEQEVPSARSTATIGNHARQKQTARRGRPFNYSAGRDTPVQTAPTPVDTDDDEPPPPYSEYDGYGENSQANDSDINYVVQISGEYTISTSPDDSAELLIRLSHQRDQLWRWFNIESKTGIIRLDNLDDIAGSVRKSFGWRSEDSETGQLRFGKGCDGWIEFNGGGGVRGAFHGLIGGRDVDFDGGLQDHYGHESEDEKEEAIGAWASQWHEFPERAYGRR</sequence>
<dbReference type="AlphaFoldDB" id="A0AAN8EHV5"/>
<dbReference type="EMBL" id="JAKLMC020000005">
    <property type="protein sequence ID" value="KAK5956234.1"/>
    <property type="molecule type" value="Genomic_DNA"/>
</dbReference>
<dbReference type="Proteomes" id="UP001316803">
    <property type="component" value="Unassembled WGS sequence"/>
</dbReference>
<comment type="caution">
    <text evidence="2">The sequence shown here is derived from an EMBL/GenBank/DDBJ whole genome shotgun (WGS) entry which is preliminary data.</text>
</comment>
<feature type="compositionally biased region" description="Polar residues" evidence="1">
    <location>
        <begin position="138"/>
        <end position="147"/>
    </location>
</feature>
<evidence type="ECO:0000313" key="3">
    <source>
        <dbReference type="Proteomes" id="UP001316803"/>
    </source>
</evidence>
<keyword evidence="3" id="KW-1185">Reference proteome</keyword>
<feature type="region of interest" description="Disordered" evidence="1">
    <location>
        <begin position="160"/>
        <end position="293"/>
    </location>
</feature>
<accession>A0AAN8EHV5</accession>
<protein>
    <submittedName>
        <fullName evidence="2">Uncharacterized protein</fullName>
    </submittedName>
</protein>
<evidence type="ECO:0000256" key="1">
    <source>
        <dbReference type="SAM" id="MobiDB-lite"/>
    </source>
</evidence>
<feature type="compositionally biased region" description="Low complexity" evidence="1">
    <location>
        <begin position="258"/>
        <end position="268"/>
    </location>
</feature>